<organism evidence="1 2">
    <name type="scientific">Trichoderma lentiforme</name>
    <dbReference type="NCBI Taxonomy" id="1567552"/>
    <lineage>
        <taxon>Eukaryota</taxon>
        <taxon>Fungi</taxon>
        <taxon>Dikarya</taxon>
        <taxon>Ascomycota</taxon>
        <taxon>Pezizomycotina</taxon>
        <taxon>Sordariomycetes</taxon>
        <taxon>Hypocreomycetidae</taxon>
        <taxon>Hypocreales</taxon>
        <taxon>Hypocreaceae</taxon>
        <taxon>Trichoderma</taxon>
    </lineage>
</organism>
<gene>
    <name evidence="1" type="ORF">CFAM422_000319</name>
</gene>
<name>A0A9P4XRF7_9HYPO</name>
<sequence length="151" mass="16668">SRAWSCRRWRHSRERSGVGSCRSHVLRRLLSWLTLGGLALPIVVATGVFGNRLGLNCTHRYSCPAESMIRDVTAGVCSSGLGVQLDQRTQSTTTRYGPLGPRVCCSACTSAWAFVYLFNDQGLATTTDDHLSQCVLEGNLHLRRCAFCLFE</sequence>
<dbReference type="EMBL" id="QLNT01000001">
    <property type="protein sequence ID" value="KAF3076987.1"/>
    <property type="molecule type" value="Genomic_DNA"/>
</dbReference>
<comment type="caution">
    <text evidence="1">The sequence shown here is derived from an EMBL/GenBank/DDBJ whole genome shotgun (WGS) entry which is preliminary data.</text>
</comment>
<accession>A0A9P4XRF7</accession>
<keyword evidence="2" id="KW-1185">Reference proteome</keyword>
<dbReference type="AlphaFoldDB" id="A0A9P4XRF7"/>
<reference evidence="1 2" key="1">
    <citation type="submission" date="2018-06" db="EMBL/GenBank/DDBJ databases">
        <title>Genome analysis of cellulolytic fungus Trichoderma lentiforme CFAM-422.</title>
        <authorList>
            <person name="Steindorff A.S."/>
            <person name="Formighieri E.F."/>
            <person name="Midorikawa G.E.O."/>
            <person name="Tamietti M.S."/>
            <person name="Ramos E.Z."/>
            <person name="Silva A.S."/>
            <person name="Bon E.P.S."/>
            <person name="Mendes T.D."/>
            <person name="Damaso M.C.T."/>
            <person name="Favaro L.C.L."/>
        </authorList>
    </citation>
    <scope>NUCLEOTIDE SEQUENCE [LARGE SCALE GENOMIC DNA]</scope>
    <source>
        <strain evidence="1 2">CFAM-422</strain>
    </source>
</reference>
<protein>
    <submittedName>
        <fullName evidence="1">Uncharacterized protein</fullName>
    </submittedName>
</protein>
<feature type="non-terminal residue" evidence="1">
    <location>
        <position position="1"/>
    </location>
</feature>
<evidence type="ECO:0000313" key="2">
    <source>
        <dbReference type="Proteomes" id="UP000801864"/>
    </source>
</evidence>
<evidence type="ECO:0000313" key="1">
    <source>
        <dbReference type="EMBL" id="KAF3076987.1"/>
    </source>
</evidence>
<dbReference type="Proteomes" id="UP000801864">
    <property type="component" value="Unassembled WGS sequence"/>
</dbReference>
<proteinExistence type="predicted"/>